<proteinExistence type="predicted"/>
<reference evidence="1 2" key="1">
    <citation type="submission" date="2019-03" db="EMBL/GenBank/DDBJ databases">
        <title>Single cell metagenomics reveals metabolic interactions within the superorganism composed of flagellate Streblomastix strix and complex community of Bacteroidetes bacteria on its surface.</title>
        <authorList>
            <person name="Treitli S.C."/>
            <person name="Kolisko M."/>
            <person name="Husnik F."/>
            <person name="Keeling P."/>
            <person name="Hampl V."/>
        </authorList>
    </citation>
    <scope>NUCLEOTIDE SEQUENCE [LARGE SCALE GENOMIC DNA]</scope>
    <source>
        <strain evidence="1">ST1C</strain>
    </source>
</reference>
<sequence>IFNKLRPDTIDQKRRGAFIGGGFGFEK</sequence>
<accession>A0A5J4Q317</accession>
<evidence type="ECO:0000313" key="2">
    <source>
        <dbReference type="Proteomes" id="UP000324800"/>
    </source>
</evidence>
<name>A0A5J4Q317_9EUKA</name>
<dbReference type="Proteomes" id="UP000324800">
    <property type="component" value="Unassembled WGS sequence"/>
</dbReference>
<gene>
    <name evidence="1" type="ORF">EZS28_055425</name>
</gene>
<organism evidence="1 2">
    <name type="scientific">Streblomastix strix</name>
    <dbReference type="NCBI Taxonomy" id="222440"/>
    <lineage>
        <taxon>Eukaryota</taxon>
        <taxon>Metamonada</taxon>
        <taxon>Preaxostyla</taxon>
        <taxon>Oxymonadida</taxon>
        <taxon>Streblomastigidae</taxon>
        <taxon>Streblomastix</taxon>
    </lineage>
</organism>
<comment type="caution">
    <text evidence="1">The sequence shown here is derived from an EMBL/GenBank/DDBJ whole genome shotgun (WGS) entry which is preliminary data.</text>
</comment>
<protein>
    <submittedName>
        <fullName evidence="1">Uncharacterized protein</fullName>
    </submittedName>
</protein>
<evidence type="ECO:0000313" key="1">
    <source>
        <dbReference type="EMBL" id="KAA6315418.1"/>
    </source>
</evidence>
<dbReference type="EMBL" id="SNRW01047430">
    <property type="protein sequence ID" value="KAA6315418.1"/>
    <property type="molecule type" value="Genomic_DNA"/>
</dbReference>
<feature type="non-terminal residue" evidence="1">
    <location>
        <position position="1"/>
    </location>
</feature>
<dbReference type="AlphaFoldDB" id="A0A5J4Q317"/>